<keyword evidence="2" id="KW-1185">Reference proteome</keyword>
<evidence type="ECO:0000313" key="2">
    <source>
        <dbReference type="Proteomes" id="UP000087171"/>
    </source>
</evidence>
<dbReference type="Proteomes" id="UP000087171">
    <property type="component" value="Chromosome Ca2"/>
</dbReference>
<feature type="domain" description="Protein ENHANCED DISEASE RESISTANCE 2 C-terminal" evidence="1">
    <location>
        <begin position="265"/>
        <end position="506"/>
    </location>
</feature>
<dbReference type="Pfam" id="PF07059">
    <property type="entry name" value="EDR2_C"/>
    <property type="match status" value="1"/>
</dbReference>
<sequence length="520" mass="58689">MGACVSTQQGCVGGRFNSSKKKSRKRRRIGLRRRVSSKFSSLDNNNNNNNNKVDFSSLPQHSFANPTFQALSIEEAWFDSVAVFDSDCDDDYQSVPDDVVSLNGLEGGSISSFPSARDATNHRISTDQLHKPNISEAARSSDVQHFGVDVVDSRSKCDGNIIEVNNEPVFLDDISSVDANSNKDEGVLDNCLPCLASTIPSIEKRRSSCSSPPNARKKAPSKISFKWKEGHLNATRFSSKTLLQRPIAGSQVPFCPIDKKMLDCWSHIDPGSFKVRSVNYFKDRKKDFAPNYSAYYPFGVDVFLSPRKVDHIARFVELPSVSSSGKFPTILVVNVQIPLYPTTLFQGETDGEGTSFVLYFKLSESYAKELPLHFQENMRKLMDDEVEKVKGFPVDTIVPFRERLKILGRVVNIEDLHLSAAERKLMQAYNEKPVLSRPQHEFYSGENYFEIDIDMHRFSYISRKGFEAFLDRLKICTLDIGLTIQGNKAEELPEQLLCCIRLNGIDYLNYQQLGLTQYPF</sequence>
<evidence type="ECO:0000313" key="3">
    <source>
        <dbReference type="RefSeq" id="XP_004489954.1"/>
    </source>
</evidence>
<organism evidence="2 3">
    <name type="scientific">Cicer arietinum</name>
    <name type="common">Chickpea</name>
    <name type="synonym">Garbanzo</name>
    <dbReference type="NCBI Taxonomy" id="3827"/>
    <lineage>
        <taxon>Eukaryota</taxon>
        <taxon>Viridiplantae</taxon>
        <taxon>Streptophyta</taxon>
        <taxon>Embryophyta</taxon>
        <taxon>Tracheophyta</taxon>
        <taxon>Spermatophyta</taxon>
        <taxon>Magnoliopsida</taxon>
        <taxon>eudicotyledons</taxon>
        <taxon>Gunneridae</taxon>
        <taxon>Pentapetalae</taxon>
        <taxon>rosids</taxon>
        <taxon>fabids</taxon>
        <taxon>Fabales</taxon>
        <taxon>Fabaceae</taxon>
        <taxon>Papilionoideae</taxon>
        <taxon>50 kb inversion clade</taxon>
        <taxon>NPAAA clade</taxon>
        <taxon>Hologalegina</taxon>
        <taxon>IRL clade</taxon>
        <taxon>Cicereae</taxon>
        <taxon>Cicer</taxon>
    </lineage>
</organism>
<name>A0A1S2XIP7_CICAR</name>
<reference evidence="3 4" key="2">
    <citation type="submission" date="2025-04" db="UniProtKB">
        <authorList>
            <consortium name="RefSeq"/>
        </authorList>
    </citation>
    <scope>IDENTIFICATION</scope>
    <source>
        <tissue evidence="3 4">Etiolated seedlings</tissue>
    </source>
</reference>
<dbReference type="RefSeq" id="XP_027187995.1">
    <property type="nucleotide sequence ID" value="XM_027332194.1"/>
</dbReference>
<dbReference type="OrthoDB" id="9970435at2759"/>
<reference evidence="2" key="1">
    <citation type="journal article" date="2013" name="Nat. Biotechnol.">
        <title>Draft genome sequence of chickpea (Cicer arietinum) provides a resource for trait improvement.</title>
        <authorList>
            <person name="Varshney R.K."/>
            <person name="Song C."/>
            <person name="Saxena R.K."/>
            <person name="Azam S."/>
            <person name="Yu S."/>
            <person name="Sharpe A.G."/>
            <person name="Cannon S."/>
            <person name="Baek J."/>
            <person name="Rosen B.D."/>
            <person name="Tar'an B."/>
            <person name="Millan T."/>
            <person name="Zhang X."/>
            <person name="Ramsay L.D."/>
            <person name="Iwata A."/>
            <person name="Wang Y."/>
            <person name="Nelson W."/>
            <person name="Farmer A.D."/>
            <person name="Gaur P.M."/>
            <person name="Soderlund C."/>
            <person name="Penmetsa R.V."/>
            <person name="Xu C."/>
            <person name="Bharti A.K."/>
            <person name="He W."/>
            <person name="Winter P."/>
            <person name="Zhao S."/>
            <person name="Hane J.K."/>
            <person name="Carrasquilla-Garcia N."/>
            <person name="Condie J.A."/>
            <person name="Upadhyaya H.D."/>
            <person name="Luo M.C."/>
            <person name="Thudi M."/>
            <person name="Gowda C.L."/>
            <person name="Singh N.P."/>
            <person name="Lichtenzveig J."/>
            <person name="Gali K.K."/>
            <person name="Rubio J."/>
            <person name="Nadarajan N."/>
            <person name="Dolezel J."/>
            <person name="Bansal K.C."/>
            <person name="Xu X."/>
            <person name="Edwards D."/>
            <person name="Zhang G."/>
            <person name="Kahl G."/>
            <person name="Gil J."/>
            <person name="Singh K.B."/>
            <person name="Datta S.K."/>
            <person name="Jackson S.A."/>
            <person name="Wang J."/>
            <person name="Cook D.R."/>
        </authorList>
    </citation>
    <scope>NUCLEOTIDE SEQUENCE [LARGE SCALE GENOMIC DNA]</scope>
    <source>
        <strain evidence="2">cv. CDC Frontier</strain>
    </source>
</reference>
<dbReference type="RefSeq" id="XP_073221669.1">
    <property type="nucleotide sequence ID" value="XM_073365568.1"/>
</dbReference>
<dbReference type="InterPro" id="IPR009769">
    <property type="entry name" value="EDR2_C"/>
</dbReference>
<evidence type="ECO:0000313" key="4">
    <source>
        <dbReference type="RefSeq" id="XP_027187995.1"/>
    </source>
</evidence>
<dbReference type="RefSeq" id="XP_004489954.1">
    <property type="nucleotide sequence ID" value="XM_004489897.3"/>
</dbReference>
<dbReference type="GeneID" id="101514526"/>
<dbReference type="PANTHER" id="PTHR31558:SF3">
    <property type="entry name" value="CW14 PROTEIN"/>
    <property type="match status" value="1"/>
</dbReference>
<dbReference type="STRING" id="3827.A0A1S2XIP7"/>
<dbReference type="PaxDb" id="3827-XP_004489954.1"/>
<protein>
    <submittedName>
        <fullName evidence="3 4">Uncharacterized protein LOC101514526</fullName>
    </submittedName>
</protein>
<dbReference type="AlphaFoldDB" id="A0A1S2XIP7"/>
<dbReference type="KEGG" id="cam:101514526"/>
<accession>A0A1S2XIP7</accession>
<dbReference type="PANTHER" id="PTHR31558">
    <property type="entry name" value="CW14 PROTEIN"/>
    <property type="match status" value="1"/>
</dbReference>
<proteinExistence type="predicted"/>
<gene>
    <name evidence="3 4" type="primary">LOC101514526</name>
</gene>
<dbReference type="eggNOG" id="ENOG502QUGE">
    <property type="taxonomic scope" value="Eukaryota"/>
</dbReference>
<evidence type="ECO:0000259" key="1">
    <source>
        <dbReference type="Pfam" id="PF07059"/>
    </source>
</evidence>